<keyword evidence="2" id="KW-1185">Reference proteome</keyword>
<proteinExistence type="predicted"/>
<dbReference type="AlphaFoldDB" id="A0A135UMX3"/>
<name>A0A135UMX3_9PEZI</name>
<accession>A0A135UMX3</accession>
<gene>
    <name evidence="1" type="ORF">CSAL01_09654</name>
</gene>
<sequence>MFTRALRPHSLKTTTSLLSLSLHLTTPLPGLAIDQMFNPHPPNRAYKNLTPKTRLGFGVAVLAWGGAGLYYSDRAEEKYQPTPEEKAVVDKYVPKVTVVDRS</sequence>
<dbReference type="Proteomes" id="UP000070121">
    <property type="component" value="Unassembled WGS sequence"/>
</dbReference>
<organism evidence="1 2">
    <name type="scientific">Colletotrichum salicis</name>
    <dbReference type="NCBI Taxonomy" id="1209931"/>
    <lineage>
        <taxon>Eukaryota</taxon>
        <taxon>Fungi</taxon>
        <taxon>Dikarya</taxon>
        <taxon>Ascomycota</taxon>
        <taxon>Pezizomycotina</taxon>
        <taxon>Sordariomycetes</taxon>
        <taxon>Hypocreomycetidae</taxon>
        <taxon>Glomerellales</taxon>
        <taxon>Glomerellaceae</taxon>
        <taxon>Colletotrichum</taxon>
        <taxon>Colletotrichum acutatum species complex</taxon>
    </lineage>
</organism>
<protein>
    <submittedName>
        <fullName evidence="1">Uncharacterized protein</fullName>
    </submittedName>
</protein>
<evidence type="ECO:0000313" key="1">
    <source>
        <dbReference type="EMBL" id="KXH61740.1"/>
    </source>
</evidence>
<dbReference type="STRING" id="1209931.A0A135UMX3"/>
<reference evidence="1 2" key="1">
    <citation type="submission" date="2014-02" db="EMBL/GenBank/DDBJ databases">
        <title>The genome sequence of Colletotrichum salicis CBS 607.94.</title>
        <authorList>
            <person name="Baroncelli R."/>
            <person name="Thon M.R."/>
        </authorList>
    </citation>
    <scope>NUCLEOTIDE SEQUENCE [LARGE SCALE GENOMIC DNA]</scope>
    <source>
        <strain evidence="1 2">CBS 607.94</strain>
    </source>
</reference>
<dbReference type="EMBL" id="JFFI01001251">
    <property type="protein sequence ID" value="KXH61740.1"/>
    <property type="molecule type" value="Genomic_DNA"/>
</dbReference>
<evidence type="ECO:0000313" key="2">
    <source>
        <dbReference type="Proteomes" id="UP000070121"/>
    </source>
</evidence>
<comment type="caution">
    <text evidence="1">The sequence shown here is derived from an EMBL/GenBank/DDBJ whole genome shotgun (WGS) entry which is preliminary data.</text>
</comment>